<keyword evidence="1" id="KW-0175">Coiled coil</keyword>
<gene>
    <name evidence="3" type="ORF">PQJ61_06010</name>
</gene>
<dbReference type="EMBL" id="JAQQAL010000011">
    <property type="protein sequence ID" value="MDC7226299.1"/>
    <property type="molecule type" value="Genomic_DNA"/>
</dbReference>
<dbReference type="InterPro" id="IPR003607">
    <property type="entry name" value="HD/PDEase_dom"/>
</dbReference>
<dbReference type="InterPro" id="IPR037522">
    <property type="entry name" value="HD_GYP_dom"/>
</dbReference>
<dbReference type="Pfam" id="PF13487">
    <property type="entry name" value="HD_5"/>
    <property type="match status" value="1"/>
</dbReference>
<evidence type="ECO:0000313" key="4">
    <source>
        <dbReference type="Proteomes" id="UP001221217"/>
    </source>
</evidence>
<dbReference type="Gene3D" id="1.10.3210.10">
    <property type="entry name" value="Hypothetical protein af1432"/>
    <property type="match status" value="1"/>
</dbReference>
<accession>A0AAJ1IDQ3</accession>
<dbReference type="PANTHER" id="PTHR45228:SF8">
    <property type="entry name" value="TWO-COMPONENT RESPONSE REGULATOR-RELATED"/>
    <property type="match status" value="1"/>
</dbReference>
<dbReference type="Proteomes" id="UP001221217">
    <property type="component" value="Unassembled WGS sequence"/>
</dbReference>
<comment type="caution">
    <text evidence="3">The sequence shown here is derived from an EMBL/GenBank/DDBJ whole genome shotgun (WGS) entry which is preliminary data.</text>
</comment>
<dbReference type="CDD" id="cd00077">
    <property type="entry name" value="HDc"/>
    <property type="match status" value="1"/>
</dbReference>
<organism evidence="3 4">
    <name type="scientific">Candidatus Thalassospirochaeta sargassi</name>
    <dbReference type="NCBI Taxonomy" id="3119039"/>
    <lineage>
        <taxon>Bacteria</taxon>
        <taxon>Pseudomonadati</taxon>
        <taxon>Spirochaetota</taxon>
        <taxon>Spirochaetia</taxon>
        <taxon>Spirochaetales</taxon>
        <taxon>Spirochaetaceae</taxon>
        <taxon>Candidatus Thalassospirochaeta</taxon>
    </lineage>
</organism>
<dbReference type="SUPFAM" id="SSF109604">
    <property type="entry name" value="HD-domain/PDEase-like"/>
    <property type="match status" value="1"/>
</dbReference>
<dbReference type="InterPro" id="IPR052020">
    <property type="entry name" value="Cyclic_di-GMP/3'3'-cGAMP_PDE"/>
</dbReference>
<evidence type="ECO:0000313" key="3">
    <source>
        <dbReference type="EMBL" id="MDC7226299.1"/>
    </source>
</evidence>
<protein>
    <submittedName>
        <fullName evidence="3">HD domain-containing protein</fullName>
    </submittedName>
</protein>
<dbReference type="PROSITE" id="PS51832">
    <property type="entry name" value="HD_GYP"/>
    <property type="match status" value="1"/>
</dbReference>
<reference evidence="3 4" key="1">
    <citation type="submission" date="2022-12" db="EMBL/GenBank/DDBJ databases">
        <title>Metagenome assembled genome from gulf of manar.</title>
        <authorList>
            <person name="Kohli P."/>
            <person name="Pk S."/>
            <person name="Venkata Ramana C."/>
            <person name="Sasikala C."/>
        </authorList>
    </citation>
    <scope>NUCLEOTIDE SEQUENCE [LARGE SCALE GENOMIC DNA]</scope>
    <source>
        <strain evidence="3">JB008</strain>
    </source>
</reference>
<feature type="coiled-coil region" evidence="1">
    <location>
        <begin position="2"/>
        <end position="29"/>
    </location>
</feature>
<dbReference type="AlphaFoldDB" id="A0AAJ1IDQ3"/>
<evidence type="ECO:0000256" key="1">
    <source>
        <dbReference type="SAM" id="Coils"/>
    </source>
</evidence>
<evidence type="ECO:0000259" key="2">
    <source>
        <dbReference type="PROSITE" id="PS51832"/>
    </source>
</evidence>
<name>A0AAJ1IDQ3_9SPIO</name>
<feature type="domain" description="HD-GYP" evidence="2">
    <location>
        <begin position="26"/>
        <end position="218"/>
    </location>
</feature>
<proteinExistence type="predicted"/>
<dbReference type="PANTHER" id="PTHR45228">
    <property type="entry name" value="CYCLIC DI-GMP PHOSPHODIESTERASE TM_0186-RELATED"/>
    <property type="match status" value="1"/>
</dbReference>
<sequence length="277" mass="31173">MTDEEKKQVESLQLEIKRLRGLKKTLRRNFQDMVGLLTTTISQTNNFLGGHIKRVSILAKSFSGYMRYDKDTIYRIYYGALLHDIGMVGYPGKLISSSASGFSESDLALFKKHPLIGEKMISSAYDLRQTAQIIRSHHEEFSGDGFPDGLAGSEIPLGARITRLANDYDNFIYKDKIKAAEAAGRIKERSGYIYDPKLATYFIKFIKTNVEKQDHSSEPSGIKLSELSTGMYIAEDINLENGMLLIPKGVILDDFMLQKIQSFESLLNMDMIVSVVS</sequence>